<keyword evidence="2" id="KW-0378">Hydrolase</keyword>
<organism evidence="5 6">
    <name type="scientific">Seiridium unicorne</name>
    <dbReference type="NCBI Taxonomy" id="138068"/>
    <lineage>
        <taxon>Eukaryota</taxon>
        <taxon>Fungi</taxon>
        <taxon>Dikarya</taxon>
        <taxon>Ascomycota</taxon>
        <taxon>Pezizomycotina</taxon>
        <taxon>Sordariomycetes</taxon>
        <taxon>Xylariomycetidae</taxon>
        <taxon>Amphisphaeriales</taxon>
        <taxon>Sporocadaceae</taxon>
        <taxon>Seiridium</taxon>
    </lineage>
</organism>
<dbReference type="PANTHER" id="PTHR45953:SF1">
    <property type="entry name" value="IDURONATE 2-SULFATASE"/>
    <property type="match status" value="1"/>
</dbReference>
<sequence>MAPSTSDVYREPPRPNGLPTNQPNMVMFMPDQLRYDSLGCTGNPMVKTPNIDAFAARALHTKSFAKQIHTLEEETADLKCWKASVCTQSRISMFTGQYLHTSGHRNFDNLLKPHEPNVFRSLKEGGYHVACLAPRGDLFGPEVVELSVNEYGFIVNPDNMPGNWKSGGQAIPEDPHNIWHRLFYKGRRDASQAFDYDEGAVRSAEAWLANPPKGPWCLFIPLMFPHCPFWVEEPYFSMYDRAAVPRPAKLADKTGHEPAYMAAIRSEYGTARATDEMWAEVAATYFGMITRLDDQFGRIISILDSTGLFSKTVTMFFSDHGEYLGDYGLIEKWPSGLSDSLVHEPLILAGAGLPVGKVVDEMAEMVDLTPTLLHLGSIGETFAHNGKSLLSTILESRPHREFSYSEGGFLLAEEPLLEIAKWPYDLKAGLQHTQTKAIGKAISMRDKEWTFIWRLYEPCELYSRRDDPKEVHNVAAEPQYANIVRSRESTMFRWLAETSDVLPWKRDPRFATSKLATPAEQLEARKRRQPQ</sequence>
<evidence type="ECO:0000313" key="6">
    <source>
        <dbReference type="Proteomes" id="UP001408356"/>
    </source>
</evidence>
<dbReference type="SUPFAM" id="SSF53649">
    <property type="entry name" value="Alkaline phosphatase-like"/>
    <property type="match status" value="1"/>
</dbReference>
<dbReference type="Proteomes" id="UP001408356">
    <property type="component" value="Unassembled WGS sequence"/>
</dbReference>
<reference evidence="5 6" key="1">
    <citation type="journal article" date="2024" name="J. Plant Pathol.">
        <title>Sequence and assembly of the genome of Seiridium unicorne, isolate CBS 538.82, causal agent of cypress canker disease.</title>
        <authorList>
            <person name="Scali E."/>
            <person name="Rocca G.D."/>
            <person name="Danti R."/>
            <person name="Garbelotto M."/>
            <person name="Barberini S."/>
            <person name="Baroncelli R."/>
            <person name="Emiliani G."/>
        </authorList>
    </citation>
    <scope>NUCLEOTIDE SEQUENCE [LARGE SCALE GENOMIC DNA]</scope>
    <source>
        <strain evidence="5 6">BM-138-508</strain>
    </source>
</reference>
<dbReference type="PANTHER" id="PTHR45953">
    <property type="entry name" value="IDURONATE 2-SULFATASE"/>
    <property type="match status" value="1"/>
</dbReference>
<evidence type="ECO:0000313" key="5">
    <source>
        <dbReference type="EMBL" id="KAK9416436.1"/>
    </source>
</evidence>
<accession>A0ABR2UPU1</accession>
<dbReference type="InterPro" id="IPR000917">
    <property type="entry name" value="Sulfatase_N"/>
</dbReference>
<comment type="caution">
    <text evidence="5">The sequence shown here is derived from an EMBL/GenBank/DDBJ whole genome shotgun (WGS) entry which is preliminary data.</text>
</comment>
<name>A0ABR2UPU1_9PEZI</name>
<keyword evidence="6" id="KW-1185">Reference proteome</keyword>
<proteinExistence type="predicted"/>
<gene>
    <name evidence="5" type="ORF">SUNI508_01853</name>
</gene>
<dbReference type="Gene3D" id="3.40.720.10">
    <property type="entry name" value="Alkaline Phosphatase, subunit A"/>
    <property type="match status" value="1"/>
</dbReference>
<evidence type="ECO:0000256" key="3">
    <source>
        <dbReference type="SAM" id="MobiDB-lite"/>
    </source>
</evidence>
<feature type="region of interest" description="Disordered" evidence="3">
    <location>
        <begin position="1"/>
        <end position="22"/>
    </location>
</feature>
<evidence type="ECO:0000256" key="1">
    <source>
        <dbReference type="ARBA" id="ARBA00022723"/>
    </source>
</evidence>
<keyword evidence="1" id="KW-0479">Metal-binding</keyword>
<evidence type="ECO:0000259" key="4">
    <source>
        <dbReference type="Pfam" id="PF00884"/>
    </source>
</evidence>
<dbReference type="EMBL" id="JARVKF010000407">
    <property type="protein sequence ID" value="KAK9416436.1"/>
    <property type="molecule type" value="Genomic_DNA"/>
</dbReference>
<evidence type="ECO:0000256" key="2">
    <source>
        <dbReference type="ARBA" id="ARBA00022801"/>
    </source>
</evidence>
<dbReference type="CDD" id="cd16150">
    <property type="entry name" value="sulfatase_like"/>
    <property type="match status" value="1"/>
</dbReference>
<protein>
    <submittedName>
        <fullName evidence="5">Sulfatase</fullName>
    </submittedName>
</protein>
<dbReference type="Pfam" id="PF00884">
    <property type="entry name" value="Sulfatase"/>
    <property type="match status" value="1"/>
</dbReference>
<dbReference type="InterPro" id="IPR017850">
    <property type="entry name" value="Alkaline_phosphatase_core_sf"/>
</dbReference>
<feature type="domain" description="Sulfatase N-terminal" evidence="4">
    <location>
        <begin position="23"/>
        <end position="375"/>
    </location>
</feature>